<dbReference type="EMBL" id="CP042190">
    <property type="protein sequence ID" value="QDS71783.1"/>
    <property type="molecule type" value="Genomic_DNA"/>
</dbReference>
<keyword evidence="1" id="KW-0732">Signal</keyword>
<organism evidence="2 3">
    <name type="scientific">Venturia effusa</name>
    <dbReference type="NCBI Taxonomy" id="50376"/>
    <lineage>
        <taxon>Eukaryota</taxon>
        <taxon>Fungi</taxon>
        <taxon>Dikarya</taxon>
        <taxon>Ascomycota</taxon>
        <taxon>Pezizomycotina</taxon>
        <taxon>Dothideomycetes</taxon>
        <taxon>Pleosporomycetidae</taxon>
        <taxon>Venturiales</taxon>
        <taxon>Venturiaceae</taxon>
        <taxon>Venturia</taxon>
    </lineage>
</organism>
<reference evidence="2 3" key="1">
    <citation type="submission" date="2019-07" db="EMBL/GenBank/DDBJ databases">
        <title>Finished genome of Venturia effusa.</title>
        <authorList>
            <person name="Young C.A."/>
            <person name="Cox M.P."/>
            <person name="Ganley A.R.D."/>
            <person name="David W.J."/>
        </authorList>
    </citation>
    <scope>NUCLEOTIDE SEQUENCE [LARGE SCALE GENOMIC DNA]</scope>
    <source>
        <strain evidence="3">albino</strain>
    </source>
</reference>
<feature type="signal peptide" evidence="1">
    <location>
        <begin position="1"/>
        <end position="26"/>
    </location>
</feature>
<sequence length="705" mass="78742">MPTRFPFTHAFWLAALLLIMAATSMSVPNPAITDSPTLTSLSERDVQVTYTMPLWITDSKGSSVLGATTVDWPLAPAPPAPVVSGCAVPFSNVPGVIDASGAKEFIKDQFDIWAESPDSEHHFANWYFRKWLPGTALESARCGDGFSCTVGSLENIKQGESCSTTRKAYYGGQILATIDHRHTVINQALQETLLHADAIKEDWLTLFSEKDTVNREKQWNEYMERKKFTLISQILMTFSGLLGGFQLDGEPIPGAQSLKLVVNALIFKNAMLGLDASKPGWQRWEQEAEIREVLKDMLEGLEVVVNNSHEDLLRGKADLAGKFIWQHAAEFEEVGSNNLLAETRRRFANSVNAPMLDHMWREDSVYITQSIAGTTRWGQTCAEDSRGPSQSKVCLDEFPLKVFYVFQYSRLKGAPIMLPKGLERINYLRGDMSIENIVRASVTHYNHAGFGLPKWNDQKHVLIADPFGDYHEADEPDYADKLVASHNAYHANESIVRSGGPLAGLIHLPIARCDGGECISGGAYDGWHGERSGQKVKATKGFSDKNYPCMVGPYETWDPADQPTPEEASIQGYFLTAANMDESIYIPLRFPGAHVPKLGAKIMHPMKKCESYMQFGKWVHPRKRPKWWEKYEKPNLDEAEAQARKRYEDKKAREARQAQSRRAALDAAVKKAKAAFKALDEKEKGVLNNGITRPYFDSSFGTPVA</sequence>
<keyword evidence="3" id="KW-1185">Reference proteome</keyword>
<evidence type="ECO:0000313" key="2">
    <source>
        <dbReference type="EMBL" id="QDS71783.1"/>
    </source>
</evidence>
<gene>
    <name evidence="2" type="ORF">FKW77_009346</name>
</gene>
<name>A0A517L816_9PEZI</name>
<dbReference type="Proteomes" id="UP000316270">
    <property type="component" value="Chromosome 6"/>
</dbReference>
<dbReference type="OrthoDB" id="3800526at2759"/>
<dbReference type="AlphaFoldDB" id="A0A517L816"/>
<proteinExistence type="predicted"/>
<accession>A0A517L816</accession>
<feature type="chain" id="PRO_5021977571" evidence="1">
    <location>
        <begin position="27"/>
        <end position="705"/>
    </location>
</feature>
<evidence type="ECO:0000256" key="1">
    <source>
        <dbReference type="SAM" id="SignalP"/>
    </source>
</evidence>
<evidence type="ECO:0000313" key="3">
    <source>
        <dbReference type="Proteomes" id="UP000316270"/>
    </source>
</evidence>
<protein>
    <submittedName>
        <fullName evidence="2">Uncharacterized protein</fullName>
    </submittedName>
</protein>